<evidence type="ECO:0000256" key="5">
    <source>
        <dbReference type="SAM" id="Phobius"/>
    </source>
</evidence>
<dbReference type="Gene3D" id="1.10.287.950">
    <property type="entry name" value="Methyl-accepting chemotaxis protein"/>
    <property type="match status" value="1"/>
</dbReference>
<evidence type="ECO:0000256" key="4">
    <source>
        <dbReference type="SAM" id="MobiDB-lite"/>
    </source>
</evidence>
<protein>
    <recommendedName>
        <fullName evidence="6">Methyl-accepting transducer domain-containing protein</fullName>
    </recommendedName>
</protein>
<evidence type="ECO:0000256" key="2">
    <source>
        <dbReference type="ARBA" id="ARBA00029447"/>
    </source>
</evidence>
<accession>A0A059Y1P7</accession>
<dbReference type="PRINTS" id="PR00260">
    <property type="entry name" value="CHEMTRNSDUCR"/>
</dbReference>
<evidence type="ECO:0000313" key="8">
    <source>
        <dbReference type="Proteomes" id="UP000027059"/>
    </source>
</evidence>
<name>A0A059Y1P7_9BACT</name>
<dbReference type="Proteomes" id="UP000027059">
    <property type="component" value="Chromosome"/>
</dbReference>
<sequence length="579" mass="64112">MRIRIQLSESGNCPGYRAGSLRGDGQKGQDGRDTSGMKMTDSIVVRLGLALGVSGLLIVYAMSSSLKGISVFRSDVSRILEQNQLLVLSDQKVIAYGLLEEMALRNLLLNPDDSVAARNLHKFEKMSLGMLSQGKSETYTLKDPVSRARILRDLDALETKFKDHLATISLILSILPSDRTKALRLMKVREVSEWRKIRRDIQALISISQHDVAVKQEQLSEKYHRIMLESISTAAFGIAFSILALGLVYLRFRKGVGQALLVSKKLANCDLSFSPKDQHSDEFGKIIHAIDGAVVRFRDVIGSIKSIEEKITGHSQDLSRVSGQTGESSQEIRRLTANVVHVDERIEEALSRSIGLSRETTKEAEKIVEVSQEGVQIGERSKTAYEHILLNIRKTRESLRKLSDSVSRVNKATSSVREISEQTNLLALNAAIEAARAGEVGKGFAVVAEEVRKLSQKSSESTKEIGEVVDQIRAMSEETGILMESTEKVVGEGAEATAETGQAFGSIHKAVSNLPSFMKEIDSSFETLRTEQEKSRTEVQEIDRFSDQLMSGQQTLDVVSANLQEQAMELEEAVRQFRF</sequence>
<dbReference type="AlphaFoldDB" id="A0A059Y1P7"/>
<evidence type="ECO:0000256" key="3">
    <source>
        <dbReference type="PROSITE-ProRule" id="PRU00284"/>
    </source>
</evidence>
<dbReference type="InterPro" id="IPR004089">
    <property type="entry name" value="MCPsignal_dom"/>
</dbReference>
<dbReference type="Pfam" id="PF00015">
    <property type="entry name" value="MCPsignal"/>
    <property type="match status" value="1"/>
</dbReference>
<feature type="region of interest" description="Disordered" evidence="4">
    <location>
        <begin position="1"/>
        <end position="35"/>
    </location>
</feature>
<keyword evidence="8" id="KW-1185">Reference proteome</keyword>
<dbReference type="GO" id="GO:0006935">
    <property type="term" value="P:chemotaxis"/>
    <property type="evidence" value="ECO:0007669"/>
    <property type="project" value="InterPro"/>
</dbReference>
<reference evidence="7 8" key="2">
    <citation type="journal article" date="2015" name="Biomed. Res. Int.">
        <title>Effects of Arsenite Resistance on the Growth and Functional Gene Expression of Leptospirillum ferriphilum and Acidithiobacillus thiooxidans in Pure Culture and Coculture.</title>
        <authorList>
            <person name="Jiang H."/>
            <person name="Liang Y."/>
            <person name="Yin H."/>
            <person name="Xiao Y."/>
            <person name="Guo X."/>
            <person name="Xu Y."/>
            <person name="Hu Q."/>
            <person name="Liu H."/>
            <person name="Liu X."/>
        </authorList>
    </citation>
    <scope>NUCLEOTIDE SEQUENCE [LARGE SCALE GENOMIC DNA]</scope>
    <source>
        <strain evidence="7 8">YSK</strain>
    </source>
</reference>
<dbReference type="EMBL" id="CP007243">
    <property type="protein sequence ID" value="AIA31407.1"/>
    <property type="molecule type" value="Genomic_DNA"/>
</dbReference>
<keyword evidence="5" id="KW-0812">Transmembrane</keyword>
<dbReference type="GO" id="GO:0007165">
    <property type="term" value="P:signal transduction"/>
    <property type="evidence" value="ECO:0007669"/>
    <property type="project" value="UniProtKB-KW"/>
</dbReference>
<keyword evidence="1 3" id="KW-0807">Transducer</keyword>
<evidence type="ECO:0000256" key="1">
    <source>
        <dbReference type="ARBA" id="ARBA00023224"/>
    </source>
</evidence>
<dbReference type="SMART" id="SM00283">
    <property type="entry name" value="MA"/>
    <property type="match status" value="1"/>
</dbReference>
<dbReference type="PANTHER" id="PTHR32089">
    <property type="entry name" value="METHYL-ACCEPTING CHEMOTAXIS PROTEIN MCPB"/>
    <property type="match status" value="1"/>
</dbReference>
<comment type="similarity">
    <text evidence="2">Belongs to the methyl-accepting chemotaxis (MCP) protein family.</text>
</comment>
<dbReference type="GO" id="GO:0016020">
    <property type="term" value="C:membrane"/>
    <property type="evidence" value="ECO:0007669"/>
    <property type="project" value="InterPro"/>
</dbReference>
<dbReference type="KEGG" id="lfp:Y981_01160"/>
<dbReference type="HOGENOM" id="CLU_000445_107_27_0"/>
<dbReference type="SUPFAM" id="SSF58104">
    <property type="entry name" value="Methyl-accepting chemotaxis protein (MCP) signaling domain"/>
    <property type="match status" value="1"/>
</dbReference>
<evidence type="ECO:0000313" key="7">
    <source>
        <dbReference type="EMBL" id="AIA31407.1"/>
    </source>
</evidence>
<keyword evidence="5" id="KW-1133">Transmembrane helix</keyword>
<dbReference type="PANTHER" id="PTHR32089:SF112">
    <property type="entry name" value="LYSOZYME-LIKE PROTEIN-RELATED"/>
    <property type="match status" value="1"/>
</dbReference>
<feature type="compositionally biased region" description="Basic and acidic residues" evidence="4">
    <location>
        <begin position="24"/>
        <end position="35"/>
    </location>
</feature>
<reference evidence="8" key="1">
    <citation type="submission" date="2014-02" db="EMBL/GenBank/DDBJ databases">
        <title>Complete genome sequence and comparative genomic analysis of the nitrogen-fixing bacterium Leptospirillum ferriphilum YSK.</title>
        <authorList>
            <person name="Guo X."/>
            <person name="Yin H."/>
            <person name="Liang Y."/>
            <person name="Hu Q."/>
            <person name="Ma L."/>
            <person name="Xiao Y."/>
            <person name="Zhang X."/>
            <person name="Qiu G."/>
            <person name="Liu X."/>
        </authorList>
    </citation>
    <scope>NUCLEOTIDE SEQUENCE [LARGE SCALE GENOMIC DNA]</scope>
    <source>
        <strain evidence="8">YSK</strain>
    </source>
</reference>
<dbReference type="InterPro" id="IPR004090">
    <property type="entry name" value="Chemotax_Me-accpt_rcpt"/>
</dbReference>
<organism evidence="7 8">
    <name type="scientific">Leptospirillum ferriphilum YSK</name>
    <dbReference type="NCBI Taxonomy" id="1441628"/>
    <lineage>
        <taxon>Bacteria</taxon>
        <taxon>Pseudomonadati</taxon>
        <taxon>Nitrospirota</taxon>
        <taxon>Nitrospiria</taxon>
        <taxon>Nitrospirales</taxon>
        <taxon>Nitrospiraceae</taxon>
        <taxon>Leptospirillum</taxon>
    </lineage>
</organism>
<evidence type="ECO:0000259" key="6">
    <source>
        <dbReference type="PROSITE" id="PS50111"/>
    </source>
</evidence>
<gene>
    <name evidence="7" type="ORF">Y981_01160</name>
</gene>
<feature type="transmembrane region" description="Helical" evidence="5">
    <location>
        <begin position="43"/>
        <end position="63"/>
    </location>
</feature>
<feature type="domain" description="Methyl-accepting transducer" evidence="6">
    <location>
        <begin position="307"/>
        <end position="543"/>
    </location>
</feature>
<dbReference type="GO" id="GO:0004888">
    <property type="term" value="F:transmembrane signaling receptor activity"/>
    <property type="evidence" value="ECO:0007669"/>
    <property type="project" value="InterPro"/>
</dbReference>
<keyword evidence="5" id="KW-0472">Membrane</keyword>
<proteinExistence type="inferred from homology"/>
<dbReference type="PROSITE" id="PS50111">
    <property type="entry name" value="CHEMOTAXIS_TRANSDUC_2"/>
    <property type="match status" value="1"/>
</dbReference>